<dbReference type="PANTHER" id="PTHR45588:SF1">
    <property type="entry name" value="WW DOMAIN-CONTAINING PROTEIN"/>
    <property type="match status" value="1"/>
</dbReference>
<reference evidence="2 3" key="1">
    <citation type="journal article" date="2009" name="Appl. Environ. Microbiol.">
        <title>Three genomes from the phylum Acidobacteria provide insight into the lifestyles of these microorganisms in soils.</title>
        <authorList>
            <person name="Ward N.L."/>
            <person name="Challacombe J.F."/>
            <person name="Janssen P.H."/>
            <person name="Henrissat B."/>
            <person name="Coutinho P.M."/>
            <person name="Wu M."/>
            <person name="Xie G."/>
            <person name="Haft D.H."/>
            <person name="Sait M."/>
            <person name="Badger J."/>
            <person name="Barabote R.D."/>
            <person name="Bradley B."/>
            <person name="Brettin T.S."/>
            <person name="Brinkac L.M."/>
            <person name="Bruce D."/>
            <person name="Creasy T."/>
            <person name="Daugherty S.C."/>
            <person name="Davidsen T.M."/>
            <person name="DeBoy R.T."/>
            <person name="Detter J.C."/>
            <person name="Dodson R.J."/>
            <person name="Durkin A.S."/>
            <person name="Ganapathy A."/>
            <person name="Gwinn-Giglio M."/>
            <person name="Han C.S."/>
            <person name="Khouri H."/>
            <person name="Kiss H."/>
            <person name="Kothari S.P."/>
            <person name="Madupu R."/>
            <person name="Nelson K.E."/>
            <person name="Nelson W.C."/>
            <person name="Paulsen I."/>
            <person name="Penn K."/>
            <person name="Ren Q."/>
            <person name="Rosovitz M.J."/>
            <person name="Selengut J.D."/>
            <person name="Shrivastava S."/>
            <person name="Sullivan S.A."/>
            <person name="Tapia R."/>
            <person name="Thompson L.S."/>
            <person name="Watkins K.L."/>
            <person name="Yang Q."/>
            <person name="Yu C."/>
            <person name="Zafar N."/>
            <person name="Zhou L."/>
            <person name="Kuske C.R."/>
        </authorList>
    </citation>
    <scope>NUCLEOTIDE SEQUENCE [LARGE SCALE GENOMIC DNA]</scope>
    <source>
        <strain evidence="2 3">Ellin345</strain>
    </source>
</reference>
<evidence type="ECO:0000313" key="2">
    <source>
        <dbReference type="EMBL" id="ABF41243.1"/>
    </source>
</evidence>
<feature type="chain" id="PRO_5004191028" evidence="1">
    <location>
        <begin position="22"/>
        <end position="541"/>
    </location>
</feature>
<dbReference type="Pfam" id="PF13432">
    <property type="entry name" value="TPR_16"/>
    <property type="match status" value="1"/>
</dbReference>
<organism evidence="2 3">
    <name type="scientific">Koribacter versatilis (strain Ellin345)</name>
    <dbReference type="NCBI Taxonomy" id="204669"/>
    <lineage>
        <taxon>Bacteria</taxon>
        <taxon>Pseudomonadati</taxon>
        <taxon>Acidobacteriota</taxon>
        <taxon>Terriglobia</taxon>
        <taxon>Terriglobales</taxon>
        <taxon>Candidatus Korobacteraceae</taxon>
        <taxon>Candidatus Korobacter</taxon>
    </lineage>
</organism>
<name>Q1IPF7_KORVE</name>
<dbReference type="eggNOG" id="COG0457">
    <property type="taxonomic scope" value="Bacteria"/>
</dbReference>
<sequence>MKRIATLSICAALALGSAAVAQEDVHKHHHDDGVDHTTNFGHVNFQTSCSPAAQTQFETGVAALHSFEYTSAKKLFGAAEQADSECAIAYWGEAMTLWHQLWDTPKQDVLNEGWAMIQKGEKAKHTSARESGYLKAVEAYYKPSKQTPDERATAYSDSMGKLHDKYPDDEEAAVFYALSLLASEPPTDTTLANPKKAVAILNQVLAKDPDHPGVTHYIIHASDNPHMAQDAVAAAKKYASIAPGSPHAVHMPSHIFARVGYWQDSINSNLAAIAIAKKGNEVDYQLHPMDFLMYAYLQTGQDDKARTTEQEAVGMENKGYGRGREPFYYYVQAHFPSMLALELRDWKAAEALQPVEGGEPGFKAITYWAQAVGAGHLKDVAKAQEAVKNVDAAIEAENKAHPEYSHAPVNTDKNEAHAWLAYAQGNNDEAFRLLKEVIDYQDKVGKGEVELPAREMYADMLLELNRPADALEQYKISLKTDPNRFNGVYGAGKAAEMAGQHEVAVGYYKQLAENCKEAAPVRSELAHAREVAGGATVAAGQ</sequence>
<dbReference type="PANTHER" id="PTHR45588">
    <property type="entry name" value="TPR DOMAIN-CONTAINING PROTEIN"/>
    <property type="match status" value="1"/>
</dbReference>
<dbReference type="EMBL" id="CP000360">
    <property type="protein sequence ID" value="ABF41243.1"/>
    <property type="molecule type" value="Genomic_DNA"/>
</dbReference>
<dbReference type="EnsemblBacteria" id="ABF41243">
    <property type="protein sequence ID" value="ABF41243"/>
    <property type="gene ID" value="Acid345_2242"/>
</dbReference>
<dbReference type="KEGG" id="aba:Acid345_2242"/>
<proteinExistence type="predicted"/>
<dbReference type="AlphaFoldDB" id="Q1IPF7"/>
<dbReference type="InterPro" id="IPR011990">
    <property type="entry name" value="TPR-like_helical_dom_sf"/>
</dbReference>
<protein>
    <submittedName>
        <fullName evidence="2">TPR repeat protein</fullName>
    </submittedName>
</protein>
<dbReference type="SUPFAM" id="SSF48452">
    <property type="entry name" value="TPR-like"/>
    <property type="match status" value="2"/>
</dbReference>
<dbReference type="STRING" id="204669.Acid345_2242"/>
<keyword evidence="3" id="KW-1185">Reference proteome</keyword>
<evidence type="ECO:0000256" key="1">
    <source>
        <dbReference type="SAM" id="SignalP"/>
    </source>
</evidence>
<feature type="signal peptide" evidence="1">
    <location>
        <begin position="1"/>
        <end position="21"/>
    </location>
</feature>
<gene>
    <name evidence="2" type="ordered locus">Acid345_2242</name>
</gene>
<dbReference type="Gene3D" id="1.25.40.10">
    <property type="entry name" value="Tetratricopeptide repeat domain"/>
    <property type="match status" value="2"/>
</dbReference>
<dbReference type="OrthoDB" id="9778494at2"/>
<dbReference type="HOGENOM" id="CLU_011527_2_0_0"/>
<dbReference type="RefSeq" id="WP_011523044.1">
    <property type="nucleotide sequence ID" value="NC_008009.1"/>
</dbReference>
<keyword evidence="1" id="KW-0732">Signal</keyword>
<dbReference type="Proteomes" id="UP000002432">
    <property type="component" value="Chromosome"/>
</dbReference>
<evidence type="ECO:0000313" key="3">
    <source>
        <dbReference type="Proteomes" id="UP000002432"/>
    </source>
</evidence>
<accession>Q1IPF7</accession>